<comment type="catalytic activity">
    <reaction evidence="10">
        <text>D-mannose(out) = D-mannose(in)</text>
        <dbReference type="Rhea" id="RHEA:78391"/>
        <dbReference type="ChEBI" id="CHEBI:4208"/>
    </reaction>
    <physiologicalReaction direction="left-to-right" evidence="10">
        <dbReference type="Rhea" id="RHEA:78392"/>
    </physiologicalReaction>
</comment>
<evidence type="ECO:0000256" key="11">
    <source>
        <dbReference type="ARBA" id="ARBA00044668"/>
    </source>
</evidence>
<name>A0A6G0XYM8_9STRA</name>
<protein>
    <recommendedName>
        <fullName evidence="13">Hexose transporter 1</fullName>
    </recommendedName>
</protein>
<comment type="catalytic activity">
    <reaction evidence="8">
        <text>D-glucose(out) = D-glucose(in)</text>
        <dbReference type="Rhea" id="RHEA:60376"/>
        <dbReference type="ChEBI" id="CHEBI:4167"/>
    </reaction>
    <physiologicalReaction direction="left-to-right" evidence="8">
        <dbReference type="Rhea" id="RHEA:60377"/>
    </physiologicalReaction>
</comment>
<evidence type="ECO:0000256" key="1">
    <source>
        <dbReference type="ARBA" id="ARBA00004141"/>
    </source>
</evidence>
<feature type="transmembrane region" description="Helical" evidence="16">
    <location>
        <begin position="229"/>
        <end position="250"/>
    </location>
</feature>
<sequence>MVASDDKKLSMPPPPKDTSAAATDPIATPRQIDDDDVYVDIDDTKATPSKSTRVPSYRSLHRTSSRQTLSRLESFIHPEHSKALLPTTVLYVSVIISLIGSFQTGWLLTQLNFLPFNKGCDAVEIAPETCIMFPGHSKNEWTMTIVAWVVGAAISAGLSGIPADKIGRKRTMFFNAFVMIVGAAVQATAQSIYLLALGRFISGLATGTAINVSNVFISEISPLQLRGMLSTGLQVGVAVGSLCVTSTHYIIGTGHYGWRIMVGTPMLFGLVQILLMPVMSQSPVWLVGQGRIEEAGAAMRRLYLPTDYDEILHAVVQSHEEEQREMAVVKPWAALFSRKYALQLLIAIVICSAQQLSGINAVMYYSATIFNQTGISDPRVANTILNVIRTCSIFVAARLIDRFPRRTLLSIGMSVMAIASGVLVYSLVNSVPALAVAAVGVFVAAWGLSIGPMCWMVGAELFPDFLHANAGSVGVMCTWFFNTLVTIFYPILAQSNNLGNYAFCIFSGCLIAIVLFVIFVVPETGHKTYVEIAQAFGIEEVDHAETSQEFPDRVSTSDRTPRDV</sequence>
<evidence type="ECO:0000256" key="12">
    <source>
        <dbReference type="ARBA" id="ARBA00044710"/>
    </source>
</evidence>
<evidence type="ECO:0000256" key="3">
    <source>
        <dbReference type="ARBA" id="ARBA00022448"/>
    </source>
</evidence>
<evidence type="ECO:0000256" key="9">
    <source>
        <dbReference type="ARBA" id="ARBA00044656"/>
    </source>
</evidence>
<keyword evidence="19" id="KW-1185">Reference proteome</keyword>
<evidence type="ECO:0000256" key="10">
    <source>
        <dbReference type="ARBA" id="ARBA00044662"/>
    </source>
</evidence>
<dbReference type="SUPFAM" id="SSF103473">
    <property type="entry name" value="MFS general substrate transporter"/>
    <property type="match status" value="1"/>
</dbReference>
<dbReference type="PROSITE" id="PS00216">
    <property type="entry name" value="SUGAR_TRANSPORT_1"/>
    <property type="match status" value="1"/>
</dbReference>
<dbReference type="PANTHER" id="PTHR23503">
    <property type="entry name" value="SOLUTE CARRIER FAMILY 2"/>
    <property type="match status" value="1"/>
</dbReference>
<evidence type="ECO:0000256" key="14">
    <source>
        <dbReference type="RuleBase" id="RU003346"/>
    </source>
</evidence>
<keyword evidence="4 16" id="KW-0812">Transmembrane</keyword>
<evidence type="ECO:0000256" key="8">
    <source>
        <dbReference type="ARBA" id="ARBA00044648"/>
    </source>
</evidence>
<comment type="subunit">
    <text evidence="2">Homodimer.</text>
</comment>
<comment type="subcellular location">
    <subcellularLocation>
        <location evidence="1">Membrane</location>
        <topology evidence="1">Multi-pass membrane protein</topology>
    </subcellularLocation>
</comment>
<comment type="similarity">
    <text evidence="14">Belongs to the major facilitator superfamily. Sugar transporter (TC 2.A.1.1) family.</text>
</comment>
<dbReference type="InterPro" id="IPR005828">
    <property type="entry name" value="MFS_sugar_transport-like"/>
</dbReference>
<evidence type="ECO:0000256" key="2">
    <source>
        <dbReference type="ARBA" id="ARBA00011738"/>
    </source>
</evidence>
<feature type="transmembrane region" description="Helical" evidence="16">
    <location>
        <begin position="141"/>
        <end position="161"/>
    </location>
</feature>
<evidence type="ECO:0000313" key="19">
    <source>
        <dbReference type="Proteomes" id="UP000481153"/>
    </source>
</evidence>
<dbReference type="GO" id="GO:0016020">
    <property type="term" value="C:membrane"/>
    <property type="evidence" value="ECO:0007669"/>
    <property type="project" value="UniProtKB-SubCell"/>
</dbReference>
<dbReference type="VEuPathDB" id="FungiDB:AeMF1_011470"/>
<feature type="transmembrane region" description="Helical" evidence="16">
    <location>
        <begin position="407"/>
        <end position="428"/>
    </location>
</feature>
<feature type="transmembrane region" description="Helical" evidence="16">
    <location>
        <begin position="173"/>
        <end position="194"/>
    </location>
</feature>
<feature type="transmembrane region" description="Helical" evidence="16">
    <location>
        <begin position="89"/>
        <end position="108"/>
    </location>
</feature>
<keyword evidence="5 16" id="KW-1133">Transmembrane helix</keyword>
<accession>A0A6G0XYM8</accession>
<feature type="transmembrane region" description="Helical" evidence="16">
    <location>
        <begin position="470"/>
        <end position="492"/>
    </location>
</feature>
<feature type="transmembrane region" description="Helical" evidence="16">
    <location>
        <begin position="498"/>
        <end position="521"/>
    </location>
</feature>
<reference evidence="18 19" key="1">
    <citation type="submission" date="2019-07" db="EMBL/GenBank/DDBJ databases">
        <title>Genomics analysis of Aphanomyces spp. identifies a new class of oomycete effector associated with host adaptation.</title>
        <authorList>
            <person name="Gaulin E."/>
        </authorList>
    </citation>
    <scope>NUCLEOTIDE SEQUENCE [LARGE SCALE GENOMIC DNA]</scope>
    <source>
        <strain evidence="18 19">ATCC 201684</strain>
    </source>
</reference>
<keyword evidence="6 16" id="KW-0472">Membrane</keyword>
<comment type="caution">
    <text evidence="18">The sequence shown here is derived from an EMBL/GenBank/DDBJ whole genome shotgun (WGS) entry which is preliminary data.</text>
</comment>
<evidence type="ECO:0000256" key="13">
    <source>
        <dbReference type="ARBA" id="ARBA00044780"/>
    </source>
</evidence>
<gene>
    <name evidence="18" type="ORF">Ae201684_000080</name>
</gene>
<comment type="catalytic activity">
    <reaction evidence="11">
        <text>D-glucosamine(out) = D-glucosamine(in)</text>
        <dbReference type="Rhea" id="RHEA:78423"/>
        <dbReference type="ChEBI" id="CHEBI:58723"/>
    </reaction>
    <physiologicalReaction direction="left-to-right" evidence="11">
        <dbReference type="Rhea" id="RHEA:78424"/>
    </physiologicalReaction>
</comment>
<feature type="transmembrane region" description="Helical" evidence="16">
    <location>
        <begin position="434"/>
        <end position="458"/>
    </location>
</feature>
<feature type="domain" description="Major facilitator superfamily (MFS) profile" evidence="17">
    <location>
        <begin position="89"/>
        <end position="525"/>
    </location>
</feature>
<dbReference type="InterPro" id="IPR005829">
    <property type="entry name" value="Sugar_transporter_CS"/>
</dbReference>
<proteinExistence type="inferred from homology"/>
<dbReference type="InterPro" id="IPR003663">
    <property type="entry name" value="Sugar/inositol_transpt"/>
</dbReference>
<feature type="transmembrane region" description="Helical" evidence="16">
    <location>
        <begin position="340"/>
        <end position="363"/>
    </location>
</feature>
<dbReference type="InterPro" id="IPR036259">
    <property type="entry name" value="MFS_trans_sf"/>
</dbReference>
<evidence type="ECO:0000313" key="18">
    <source>
        <dbReference type="EMBL" id="KAF0745627.1"/>
    </source>
</evidence>
<feature type="transmembrane region" description="Helical" evidence="16">
    <location>
        <begin position="256"/>
        <end position="275"/>
    </location>
</feature>
<dbReference type="InterPro" id="IPR045263">
    <property type="entry name" value="GLUT"/>
</dbReference>
<dbReference type="Proteomes" id="UP000481153">
    <property type="component" value="Unassembled WGS sequence"/>
</dbReference>
<dbReference type="InterPro" id="IPR020846">
    <property type="entry name" value="MFS_dom"/>
</dbReference>
<keyword evidence="3 14" id="KW-0813">Transport</keyword>
<dbReference type="PROSITE" id="PS50850">
    <property type="entry name" value="MFS"/>
    <property type="match status" value="1"/>
</dbReference>
<evidence type="ECO:0000256" key="7">
    <source>
        <dbReference type="ARBA" id="ARBA00044637"/>
    </source>
</evidence>
<dbReference type="NCBIfam" id="TIGR00879">
    <property type="entry name" value="SP"/>
    <property type="match status" value="1"/>
</dbReference>
<dbReference type="PANTHER" id="PTHR23503:SF8">
    <property type="entry name" value="FACILITATED GLUCOSE TRANSPORTER PROTEIN 1"/>
    <property type="match status" value="1"/>
</dbReference>
<dbReference type="AlphaFoldDB" id="A0A6G0XYM8"/>
<dbReference type="EMBL" id="VJMJ01000001">
    <property type="protein sequence ID" value="KAF0745627.1"/>
    <property type="molecule type" value="Genomic_DNA"/>
</dbReference>
<evidence type="ECO:0000256" key="15">
    <source>
        <dbReference type="SAM" id="MobiDB-lite"/>
    </source>
</evidence>
<evidence type="ECO:0000256" key="16">
    <source>
        <dbReference type="SAM" id="Phobius"/>
    </source>
</evidence>
<organism evidence="18 19">
    <name type="scientific">Aphanomyces euteiches</name>
    <dbReference type="NCBI Taxonomy" id="100861"/>
    <lineage>
        <taxon>Eukaryota</taxon>
        <taxon>Sar</taxon>
        <taxon>Stramenopiles</taxon>
        <taxon>Oomycota</taxon>
        <taxon>Saprolegniomycetes</taxon>
        <taxon>Saprolegniales</taxon>
        <taxon>Verrucalvaceae</taxon>
        <taxon>Aphanomyces</taxon>
    </lineage>
</organism>
<evidence type="ECO:0000256" key="5">
    <source>
        <dbReference type="ARBA" id="ARBA00022989"/>
    </source>
</evidence>
<evidence type="ECO:0000256" key="6">
    <source>
        <dbReference type="ARBA" id="ARBA00023136"/>
    </source>
</evidence>
<comment type="catalytic activity">
    <reaction evidence="9">
        <text>D-xylose(out) = D-xylose(in)</text>
        <dbReference type="Rhea" id="RHEA:78427"/>
        <dbReference type="ChEBI" id="CHEBI:53455"/>
    </reaction>
    <physiologicalReaction direction="left-to-right" evidence="9">
        <dbReference type="Rhea" id="RHEA:78428"/>
    </physiologicalReaction>
</comment>
<dbReference type="PROSITE" id="PS00217">
    <property type="entry name" value="SUGAR_TRANSPORT_2"/>
    <property type="match status" value="1"/>
</dbReference>
<dbReference type="Gene3D" id="1.20.1250.20">
    <property type="entry name" value="MFS general substrate transporter like domains"/>
    <property type="match status" value="1"/>
</dbReference>
<comment type="catalytic activity">
    <reaction evidence="7">
        <text>D-galactose(in) = D-galactose(out)</text>
        <dbReference type="Rhea" id="RHEA:34915"/>
        <dbReference type="ChEBI" id="CHEBI:4139"/>
    </reaction>
    <physiologicalReaction direction="right-to-left" evidence="7">
        <dbReference type="Rhea" id="RHEA:34917"/>
    </physiologicalReaction>
</comment>
<evidence type="ECO:0000256" key="4">
    <source>
        <dbReference type="ARBA" id="ARBA00022692"/>
    </source>
</evidence>
<dbReference type="PRINTS" id="PR00171">
    <property type="entry name" value="SUGRTRNSPORT"/>
</dbReference>
<evidence type="ECO:0000259" key="17">
    <source>
        <dbReference type="PROSITE" id="PS50850"/>
    </source>
</evidence>
<dbReference type="GO" id="GO:0015149">
    <property type="term" value="F:hexose transmembrane transporter activity"/>
    <property type="evidence" value="ECO:0007669"/>
    <property type="project" value="TreeGrafter"/>
</dbReference>
<dbReference type="Pfam" id="PF00083">
    <property type="entry name" value="Sugar_tr"/>
    <property type="match status" value="1"/>
</dbReference>
<comment type="catalytic activity">
    <reaction evidence="12">
        <text>D-fructose(out) = D-fructose(in)</text>
        <dbReference type="Rhea" id="RHEA:60372"/>
        <dbReference type="ChEBI" id="CHEBI:37721"/>
    </reaction>
    <physiologicalReaction direction="left-to-right" evidence="12">
        <dbReference type="Rhea" id="RHEA:60373"/>
    </physiologicalReaction>
</comment>
<feature type="region of interest" description="Disordered" evidence="15">
    <location>
        <begin position="1"/>
        <end position="62"/>
    </location>
</feature>